<dbReference type="GeneID" id="303303764"/>
<evidence type="ECO:0000313" key="8">
    <source>
        <dbReference type="Proteomes" id="UP000606115"/>
    </source>
</evidence>
<comment type="cofactor">
    <cofactor evidence="1 6">
        <name>pyridoxal 5'-phosphate</name>
        <dbReference type="ChEBI" id="CHEBI:597326"/>
    </cofactor>
</comment>
<proteinExistence type="inferred from homology"/>
<comment type="caution">
    <text evidence="7">The sequence shown here is derived from an EMBL/GenBank/DDBJ whole genome shotgun (WGS) entry which is preliminary data.</text>
</comment>
<dbReference type="RefSeq" id="WP_229677043.1">
    <property type="nucleotide sequence ID" value="NZ_BMKX01000002.1"/>
</dbReference>
<reference evidence="8" key="1">
    <citation type="journal article" date="2019" name="Int. J. Syst. Evol. Microbiol.">
        <title>The Global Catalogue of Microorganisms (GCM) 10K type strain sequencing project: providing services to taxonomists for standard genome sequencing and annotation.</title>
        <authorList>
            <consortium name="The Broad Institute Genomics Platform"/>
            <consortium name="The Broad Institute Genome Sequencing Center for Infectious Disease"/>
            <person name="Wu L."/>
            <person name="Ma J."/>
        </authorList>
    </citation>
    <scope>NUCLEOTIDE SEQUENCE [LARGE SCALE GENOMIC DNA]</scope>
    <source>
        <strain evidence="8">CGMCC 1.3685</strain>
    </source>
</reference>
<keyword evidence="8" id="KW-1185">Reference proteome</keyword>
<gene>
    <name evidence="7" type="ORF">GCM10007173_13940</name>
</gene>
<sequence length="506" mass="55479">MGTSLETLHIPQSESQLFDNSLLCSDTLDHYEAEAREALLRVTDQLAAVESPTTGPSPHDLQKLVSGIDLDAPLGNHADSFDELKKIYLRDAVYFHHPKYAAHLNCPVAIPAVAAEAFVTSLNTSMDTFDQSAGATLIERRLIDWTTRLIGYSANTADGIFTSGGTQSNLQAMLIARNIAVSKMTGSLPQRLQNLRIYTSQDAHFSISNAAMMMGLGHEAVIAIGTDAWHRMDADALRTQLTNDLQAGLLPMAISATAGTTDFGSIDPLAPIAALAKETGAWFHVDAAYGGGLLLSAVHRQRLDNIELADSVTVDFHKSFFQPIGSSALLLKDAHSFESITHYAEYLNPRSQAQQTPNQVDKSLQTTRRFDALKLWVTLRTLGAQRLGAMFDQVLKLAESLEAEISLRQQLTLEAPVQLSTLVFRFTVPNAQLNQAEHNELTNQIRHRLYQTGEAMIAATTVRGERMLKLTLLNPNTTMKDLTEILDAICRVGNDLLFERTEGARA</sequence>
<keyword evidence="5 6" id="KW-0456">Lyase</keyword>
<dbReference type="PANTHER" id="PTHR45677">
    <property type="entry name" value="GLUTAMATE DECARBOXYLASE-RELATED"/>
    <property type="match status" value="1"/>
</dbReference>
<comment type="similarity">
    <text evidence="2 6">Belongs to the group II decarboxylase family.</text>
</comment>
<dbReference type="Gene3D" id="3.90.1150.170">
    <property type="match status" value="1"/>
</dbReference>
<evidence type="ECO:0000256" key="5">
    <source>
        <dbReference type="ARBA" id="ARBA00023239"/>
    </source>
</evidence>
<dbReference type="CDD" id="cd06450">
    <property type="entry name" value="DOPA_deC_like"/>
    <property type="match status" value="1"/>
</dbReference>
<dbReference type="Gene3D" id="3.40.640.10">
    <property type="entry name" value="Type I PLP-dependent aspartate aminotransferase-like (Major domain)"/>
    <property type="match status" value="1"/>
</dbReference>
<dbReference type="EMBL" id="BMKX01000002">
    <property type="protein sequence ID" value="GGJ56345.1"/>
    <property type="molecule type" value="Genomic_DNA"/>
</dbReference>
<dbReference type="InterPro" id="IPR015421">
    <property type="entry name" value="PyrdxlP-dep_Trfase_major"/>
</dbReference>
<evidence type="ECO:0000313" key="7">
    <source>
        <dbReference type="EMBL" id="GGJ56345.1"/>
    </source>
</evidence>
<evidence type="ECO:0000256" key="4">
    <source>
        <dbReference type="ARBA" id="ARBA00022898"/>
    </source>
</evidence>
<dbReference type="Proteomes" id="UP000606115">
    <property type="component" value="Unassembled WGS sequence"/>
</dbReference>
<accession>A0ABQ2DFW0</accession>
<dbReference type="Pfam" id="PF00282">
    <property type="entry name" value="Pyridoxal_deC"/>
    <property type="match status" value="1"/>
</dbReference>
<name>A0ABQ2DFW0_9MICC</name>
<evidence type="ECO:0000256" key="6">
    <source>
        <dbReference type="RuleBase" id="RU000382"/>
    </source>
</evidence>
<dbReference type="InterPro" id="IPR002129">
    <property type="entry name" value="PyrdxlP-dep_de-COase"/>
</dbReference>
<dbReference type="InterPro" id="IPR015424">
    <property type="entry name" value="PyrdxlP-dep_Trfase"/>
</dbReference>
<evidence type="ECO:0000256" key="3">
    <source>
        <dbReference type="ARBA" id="ARBA00022793"/>
    </source>
</evidence>
<organism evidence="7 8">
    <name type="scientific">Glutamicibacter ardleyensis</name>
    <dbReference type="NCBI Taxonomy" id="225894"/>
    <lineage>
        <taxon>Bacteria</taxon>
        <taxon>Bacillati</taxon>
        <taxon>Actinomycetota</taxon>
        <taxon>Actinomycetes</taxon>
        <taxon>Micrococcales</taxon>
        <taxon>Micrococcaceae</taxon>
        <taxon>Glutamicibacter</taxon>
    </lineage>
</organism>
<keyword evidence="3" id="KW-0210">Decarboxylase</keyword>
<evidence type="ECO:0000256" key="2">
    <source>
        <dbReference type="ARBA" id="ARBA00009533"/>
    </source>
</evidence>
<protein>
    <submittedName>
        <fullName evidence="7">Pyridoxal-dependent decarboxylase</fullName>
    </submittedName>
</protein>
<dbReference type="PANTHER" id="PTHR45677:SF8">
    <property type="entry name" value="CYSTEINE SULFINIC ACID DECARBOXYLASE"/>
    <property type="match status" value="1"/>
</dbReference>
<evidence type="ECO:0000256" key="1">
    <source>
        <dbReference type="ARBA" id="ARBA00001933"/>
    </source>
</evidence>
<keyword evidence="4 6" id="KW-0663">Pyridoxal phosphate</keyword>
<dbReference type="SUPFAM" id="SSF53383">
    <property type="entry name" value="PLP-dependent transferases"/>
    <property type="match status" value="1"/>
</dbReference>